<feature type="compositionally biased region" description="Basic and acidic residues" evidence="6">
    <location>
        <begin position="124"/>
        <end position="137"/>
    </location>
</feature>
<keyword evidence="9" id="KW-1185">Reference proteome</keyword>
<dbReference type="GO" id="GO:0012505">
    <property type="term" value="C:endomembrane system"/>
    <property type="evidence" value="ECO:0007669"/>
    <property type="project" value="UniProtKB-SubCell"/>
</dbReference>
<keyword evidence="3 7" id="KW-0812">Transmembrane</keyword>
<dbReference type="PANTHER" id="PTHR31851">
    <property type="entry name" value="FE(2+)/MN(2+) TRANSPORTER PCL1"/>
    <property type="match status" value="1"/>
</dbReference>
<dbReference type="GO" id="GO:0030026">
    <property type="term" value="P:intracellular manganese ion homeostasis"/>
    <property type="evidence" value="ECO:0007669"/>
    <property type="project" value="InterPro"/>
</dbReference>
<feature type="transmembrane region" description="Helical" evidence="7">
    <location>
        <begin position="242"/>
        <end position="260"/>
    </location>
</feature>
<dbReference type="EMBL" id="MU858254">
    <property type="protein sequence ID" value="KAK4208183.1"/>
    <property type="molecule type" value="Genomic_DNA"/>
</dbReference>
<evidence type="ECO:0000256" key="7">
    <source>
        <dbReference type="SAM" id="Phobius"/>
    </source>
</evidence>
<comment type="caution">
    <text evidence="8">The sequence shown here is derived from an EMBL/GenBank/DDBJ whole genome shotgun (WGS) entry which is preliminary data.</text>
</comment>
<feature type="transmembrane region" description="Helical" evidence="7">
    <location>
        <begin position="57"/>
        <end position="82"/>
    </location>
</feature>
<evidence type="ECO:0000256" key="5">
    <source>
        <dbReference type="ARBA" id="ARBA00023136"/>
    </source>
</evidence>
<evidence type="ECO:0000256" key="4">
    <source>
        <dbReference type="ARBA" id="ARBA00022989"/>
    </source>
</evidence>
<accession>A0AAN6XWY0</accession>
<evidence type="ECO:0000256" key="2">
    <source>
        <dbReference type="ARBA" id="ARBA00007049"/>
    </source>
</evidence>
<name>A0AAN6XWY0_9PEZI</name>
<dbReference type="Pfam" id="PF01988">
    <property type="entry name" value="VIT1"/>
    <property type="match status" value="1"/>
</dbReference>
<feature type="transmembrane region" description="Helical" evidence="7">
    <location>
        <begin position="297"/>
        <end position="318"/>
    </location>
</feature>
<dbReference type="Proteomes" id="UP001301769">
    <property type="component" value="Unassembled WGS sequence"/>
</dbReference>
<reference evidence="8" key="1">
    <citation type="journal article" date="2023" name="Mol. Phylogenet. Evol.">
        <title>Genome-scale phylogeny and comparative genomics of the fungal order Sordariales.</title>
        <authorList>
            <person name="Hensen N."/>
            <person name="Bonometti L."/>
            <person name="Westerberg I."/>
            <person name="Brannstrom I.O."/>
            <person name="Guillou S."/>
            <person name="Cros-Aarteil S."/>
            <person name="Calhoun S."/>
            <person name="Haridas S."/>
            <person name="Kuo A."/>
            <person name="Mondo S."/>
            <person name="Pangilinan J."/>
            <person name="Riley R."/>
            <person name="LaButti K."/>
            <person name="Andreopoulos B."/>
            <person name="Lipzen A."/>
            <person name="Chen C."/>
            <person name="Yan M."/>
            <person name="Daum C."/>
            <person name="Ng V."/>
            <person name="Clum A."/>
            <person name="Steindorff A."/>
            <person name="Ohm R.A."/>
            <person name="Martin F."/>
            <person name="Silar P."/>
            <person name="Natvig D.O."/>
            <person name="Lalanne C."/>
            <person name="Gautier V."/>
            <person name="Ament-Velasquez S.L."/>
            <person name="Kruys A."/>
            <person name="Hutchinson M.I."/>
            <person name="Powell A.J."/>
            <person name="Barry K."/>
            <person name="Miller A.N."/>
            <person name="Grigoriev I.V."/>
            <person name="Debuchy R."/>
            <person name="Gladieux P."/>
            <person name="Hiltunen Thoren M."/>
            <person name="Johannesson H."/>
        </authorList>
    </citation>
    <scope>NUCLEOTIDE SEQUENCE</scope>
    <source>
        <strain evidence="8">PSN293</strain>
    </source>
</reference>
<gene>
    <name evidence="8" type="ORF">QBC37DRAFT_297155</name>
</gene>
<evidence type="ECO:0000256" key="6">
    <source>
        <dbReference type="SAM" id="MobiDB-lite"/>
    </source>
</evidence>
<sequence length="348" mass="36758">MDYPCSVGENRPQHRGPTGRPQAGQTQDGSDDGHPVDTSSLVGFPKSTTSAVLLRPFLANVTIGFADGLTVPFALTAGLSWLGSSHMVITAGFAEICAGCVSMGIGGYLAADGERKAEAREAAKEAAAEEAARERRASTSSLSSSTSLARALEAQYEARADGTGPDLDLLHRYLEPLNLPPHLATAGSDETNAVREAPSSPAASIPVGMSPVVSGLSVSFGYLSGGLLPLFPYFFVNQVQNGLVWSFIVCVVALFAFGAIKEPPSVMFGSLRQWMSRARRVSREHVKSSLWDGWRMAWLGSIAALVAVLCVMVSQLILVDPVNVDEAETELLEAILASYGNGTFPIKA</sequence>
<keyword evidence="5 7" id="KW-0472">Membrane</keyword>
<comment type="subcellular location">
    <subcellularLocation>
        <location evidence="1">Endomembrane system</location>
        <topology evidence="1">Multi-pass membrane protein</topology>
    </subcellularLocation>
</comment>
<dbReference type="AlphaFoldDB" id="A0AAN6XWY0"/>
<evidence type="ECO:0000313" key="8">
    <source>
        <dbReference type="EMBL" id="KAK4208183.1"/>
    </source>
</evidence>
<comment type="similarity">
    <text evidence="2">Belongs to the CCC1 family.</text>
</comment>
<evidence type="ECO:0000313" key="9">
    <source>
        <dbReference type="Proteomes" id="UP001301769"/>
    </source>
</evidence>
<evidence type="ECO:0000256" key="1">
    <source>
        <dbReference type="ARBA" id="ARBA00004127"/>
    </source>
</evidence>
<dbReference type="GO" id="GO:0005384">
    <property type="term" value="F:manganese ion transmembrane transporter activity"/>
    <property type="evidence" value="ECO:0007669"/>
    <property type="project" value="InterPro"/>
</dbReference>
<evidence type="ECO:0000256" key="3">
    <source>
        <dbReference type="ARBA" id="ARBA00022692"/>
    </source>
</evidence>
<protein>
    <submittedName>
        <fullName evidence="8">VIT family-domain-containing protein</fullName>
    </submittedName>
</protein>
<proteinExistence type="inferred from homology"/>
<keyword evidence="4 7" id="KW-1133">Transmembrane helix</keyword>
<feature type="region of interest" description="Disordered" evidence="6">
    <location>
        <begin position="1"/>
        <end position="40"/>
    </location>
</feature>
<reference evidence="8" key="2">
    <citation type="submission" date="2023-05" db="EMBL/GenBank/DDBJ databases">
        <authorList>
            <consortium name="Lawrence Berkeley National Laboratory"/>
            <person name="Steindorff A."/>
            <person name="Hensen N."/>
            <person name="Bonometti L."/>
            <person name="Westerberg I."/>
            <person name="Brannstrom I.O."/>
            <person name="Guillou S."/>
            <person name="Cros-Aarteil S."/>
            <person name="Calhoun S."/>
            <person name="Haridas S."/>
            <person name="Kuo A."/>
            <person name="Mondo S."/>
            <person name="Pangilinan J."/>
            <person name="Riley R."/>
            <person name="Labutti K."/>
            <person name="Andreopoulos B."/>
            <person name="Lipzen A."/>
            <person name="Chen C."/>
            <person name="Yanf M."/>
            <person name="Daum C."/>
            <person name="Ng V."/>
            <person name="Clum A."/>
            <person name="Ohm R."/>
            <person name="Martin F."/>
            <person name="Silar P."/>
            <person name="Natvig D."/>
            <person name="Lalanne C."/>
            <person name="Gautier V."/>
            <person name="Ament-Velasquez S.L."/>
            <person name="Kruys A."/>
            <person name="Hutchinson M.I."/>
            <person name="Powell A.J."/>
            <person name="Barry K."/>
            <person name="Miller A.N."/>
            <person name="Grigoriev I.V."/>
            <person name="Debuchy R."/>
            <person name="Gladieux P."/>
            <person name="Thoren M.H."/>
            <person name="Johannesson H."/>
        </authorList>
    </citation>
    <scope>NUCLEOTIDE SEQUENCE</scope>
    <source>
        <strain evidence="8">PSN293</strain>
    </source>
</reference>
<organism evidence="8 9">
    <name type="scientific">Rhypophila decipiens</name>
    <dbReference type="NCBI Taxonomy" id="261697"/>
    <lineage>
        <taxon>Eukaryota</taxon>
        <taxon>Fungi</taxon>
        <taxon>Dikarya</taxon>
        <taxon>Ascomycota</taxon>
        <taxon>Pezizomycotina</taxon>
        <taxon>Sordariomycetes</taxon>
        <taxon>Sordariomycetidae</taxon>
        <taxon>Sordariales</taxon>
        <taxon>Naviculisporaceae</taxon>
        <taxon>Rhypophila</taxon>
    </lineage>
</organism>
<feature type="region of interest" description="Disordered" evidence="6">
    <location>
        <begin position="124"/>
        <end position="144"/>
    </location>
</feature>
<feature type="transmembrane region" description="Helical" evidence="7">
    <location>
        <begin position="88"/>
        <end position="111"/>
    </location>
</feature>
<dbReference type="InterPro" id="IPR008217">
    <property type="entry name" value="Ccc1_fam"/>
</dbReference>